<keyword evidence="3 4" id="KW-0012">Acyltransferase</keyword>
<dbReference type="EC" id="2.3.1.-" evidence="4"/>
<reference evidence="5 6" key="2">
    <citation type="submission" date="2020-02" db="EMBL/GenBank/DDBJ databases">
        <title>Candidatus Galacturonibacter soehngenii shows hetero-acetogenic catabolism of galacturonic acid but lacks a canonical carbon monoxide dehydrogenase/acetyl-CoA synthase complex.</title>
        <authorList>
            <person name="Diender M."/>
            <person name="Stouten G.R."/>
            <person name="Petersen J.F."/>
            <person name="Nielsen P.H."/>
            <person name="Dueholm M.S."/>
            <person name="Pronk J.T."/>
            <person name="Van Loosdrecht M.C.M."/>
        </authorList>
    </citation>
    <scope>NUCLEOTIDE SEQUENCE [LARGE SCALE GENOMIC DNA]</scope>
    <source>
        <strain evidence="5">GalUA</strain>
    </source>
</reference>
<organism evidence="5 6">
    <name type="scientific">Candidatus Galacturonatibacter soehngenii</name>
    <dbReference type="NCBI Taxonomy" id="2307010"/>
    <lineage>
        <taxon>Bacteria</taxon>
        <taxon>Bacillati</taxon>
        <taxon>Bacillota</taxon>
        <taxon>Clostridia</taxon>
        <taxon>Lachnospirales</taxon>
        <taxon>Lachnospiraceae</taxon>
        <taxon>Candidatus Galacturonatibacter</taxon>
    </lineage>
</organism>
<dbReference type="OrthoDB" id="7330654at2"/>
<dbReference type="Proteomes" id="UP000461768">
    <property type="component" value="Unassembled WGS sequence"/>
</dbReference>
<dbReference type="InterPro" id="IPR028345">
    <property type="entry name" value="Antibiotic_NAT-like"/>
</dbReference>
<gene>
    <name evidence="5" type="ORF">F7O84_05015</name>
</gene>
<dbReference type="InterPro" id="IPR003679">
    <property type="entry name" value="Amioglycoside_AcTrfase"/>
</dbReference>
<evidence type="ECO:0000256" key="3">
    <source>
        <dbReference type="ARBA" id="ARBA00023315"/>
    </source>
</evidence>
<comment type="caution">
    <text evidence="5">The sequence shown here is derived from an EMBL/GenBank/DDBJ whole genome shotgun (WGS) entry which is preliminary data.</text>
</comment>
<dbReference type="GO" id="GO:0046677">
    <property type="term" value="P:response to antibiotic"/>
    <property type="evidence" value="ECO:0007669"/>
    <property type="project" value="UniProtKB-KW"/>
</dbReference>
<keyword evidence="6" id="KW-1185">Reference proteome</keyword>
<evidence type="ECO:0000313" key="5">
    <source>
        <dbReference type="EMBL" id="KAB1439750.1"/>
    </source>
</evidence>
<dbReference type="SUPFAM" id="SSF110710">
    <property type="entry name" value="TTHA0583/YokD-like"/>
    <property type="match status" value="1"/>
</dbReference>
<evidence type="ECO:0000313" key="6">
    <source>
        <dbReference type="Proteomes" id="UP000461768"/>
    </source>
</evidence>
<keyword evidence="2 4" id="KW-0808">Transferase</keyword>
<name>A0A7V7QM86_9FIRM</name>
<accession>A0A7V7QM86</accession>
<sequence>MYTKQDLLLHMKQMGILPTDTLLIHSSMKAIGQVDGGAETVLDTFMEYLTEGLLILPTHTWASMSEEHNIYDPSKEPACVGILPNLFMKREGVLRSLHPTHSVAVYGKEKEAFIKGEENQTTPCSPGGCYNRLRERNAKILLLGIGHERNTYIHCVEELLNVPDRFTKEPTLFEIIMPDGTRKSSAMYRHFNSINPHISESYPKLEQAFYDRNAAKKGMFGDATCILCDANAIYEVTKDVLSNHINCLMELETIPSKWWSKKVM</sequence>
<proteinExistence type="inferred from homology"/>
<evidence type="ECO:0000256" key="4">
    <source>
        <dbReference type="RuleBase" id="RU365031"/>
    </source>
</evidence>
<protein>
    <recommendedName>
        <fullName evidence="4">Aminoglycoside N(3)-acetyltransferase</fullName>
        <ecNumber evidence="4">2.3.1.-</ecNumber>
    </recommendedName>
</protein>
<comment type="similarity">
    <text evidence="1 4">Belongs to the antibiotic N-acetyltransferase family.</text>
</comment>
<evidence type="ECO:0000256" key="2">
    <source>
        <dbReference type="ARBA" id="ARBA00022679"/>
    </source>
</evidence>
<dbReference type="Pfam" id="PF02522">
    <property type="entry name" value="Antibiotic_NAT"/>
    <property type="match status" value="1"/>
</dbReference>
<evidence type="ECO:0000256" key="1">
    <source>
        <dbReference type="ARBA" id="ARBA00006383"/>
    </source>
</evidence>
<dbReference type="EMBL" id="WAGX01000004">
    <property type="protein sequence ID" value="KAB1439750.1"/>
    <property type="molecule type" value="Genomic_DNA"/>
</dbReference>
<dbReference type="PANTHER" id="PTHR11104:SF0">
    <property type="entry name" value="SPBETA PROPHAGE-DERIVED AMINOGLYCOSIDE N(3')-ACETYLTRANSFERASE-LIKE PROTEIN YOKD"/>
    <property type="match status" value="1"/>
</dbReference>
<dbReference type="RefSeq" id="WP_151142573.1">
    <property type="nucleotide sequence ID" value="NZ_WAGX01000004.1"/>
</dbReference>
<keyword evidence="4" id="KW-0046">Antibiotic resistance</keyword>
<dbReference type="GO" id="GO:0046353">
    <property type="term" value="F:aminoglycoside 3-N-acetyltransferase activity"/>
    <property type="evidence" value="ECO:0007669"/>
    <property type="project" value="UniProtKB-EC"/>
</dbReference>
<dbReference type="PANTHER" id="PTHR11104">
    <property type="entry name" value="AMINOGLYCOSIDE N3-ACETYLTRANSFERASE"/>
    <property type="match status" value="1"/>
</dbReference>
<comment type="catalytic activity">
    <reaction evidence="4">
        <text>a 2-deoxystreptamine antibiotic + acetyl-CoA = an N(3)-acetyl-2-deoxystreptamine antibiotic + CoA + H(+)</text>
        <dbReference type="Rhea" id="RHEA:12665"/>
        <dbReference type="ChEBI" id="CHEBI:15378"/>
        <dbReference type="ChEBI" id="CHEBI:57287"/>
        <dbReference type="ChEBI" id="CHEBI:57288"/>
        <dbReference type="ChEBI" id="CHEBI:57921"/>
        <dbReference type="ChEBI" id="CHEBI:77452"/>
        <dbReference type="EC" id="2.3.1.81"/>
    </reaction>
</comment>
<dbReference type="AlphaFoldDB" id="A0A7V7QM86"/>
<reference evidence="5 6" key="1">
    <citation type="submission" date="2019-09" db="EMBL/GenBank/DDBJ databases">
        <authorList>
            <person name="Valk L.C."/>
        </authorList>
    </citation>
    <scope>NUCLEOTIDE SEQUENCE [LARGE SCALE GENOMIC DNA]</scope>
    <source>
        <strain evidence="5">GalUA</strain>
    </source>
</reference>